<name>A0A5N6KRZ6_9ROSI</name>
<reference evidence="7 8" key="1">
    <citation type="submission" date="2019-06" db="EMBL/GenBank/DDBJ databases">
        <title>A chromosomal-level reference genome of Carpinus fangiana (Coryloideae, Betulaceae).</title>
        <authorList>
            <person name="Yang X."/>
            <person name="Wang Z."/>
            <person name="Zhang L."/>
            <person name="Hao G."/>
            <person name="Liu J."/>
            <person name="Yang Y."/>
        </authorList>
    </citation>
    <scope>NUCLEOTIDE SEQUENCE [LARGE SCALE GENOMIC DNA]</scope>
    <source>
        <strain evidence="7">Cfa_2016G</strain>
        <tissue evidence="7">Leaf</tissue>
    </source>
</reference>
<feature type="transmembrane region" description="Helical" evidence="5">
    <location>
        <begin position="350"/>
        <end position="369"/>
    </location>
</feature>
<feature type="transmembrane region" description="Helical" evidence="5">
    <location>
        <begin position="248"/>
        <end position="266"/>
    </location>
</feature>
<evidence type="ECO:0000256" key="2">
    <source>
        <dbReference type="ARBA" id="ARBA00022692"/>
    </source>
</evidence>
<dbReference type="InterPro" id="IPR011701">
    <property type="entry name" value="MFS"/>
</dbReference>
<dbReference type="EMBL" id="VIBQ01000009">
    <property type="protein sequence ID" value="KAB8337317.1"/>
    <property type="molecule type" value="Genomic_DNA"/>
</dbReference>
<evidence type="ECO:0000256" key="3">
    <source>
        <dbReference type="ARBA" id="ARBA00022989"/>
    </source>
</evidence>
<dbReference type="SUPFAM" id="SSF103473">
    <property type="entry name" value="MFS general substrate transporter"/>
    <property type="match status" value="1"/>
</dbReference>
<dbReference type="PANTHER" id="PTHR42718:SF1">
    <property type="entry name" value="LOW AFFINITY AMMONIUM TRANSPORTER"/>
    <property type="match status" value="1"/>
</dbReference>
<feature type="transmembrane region" description="Helical" evidence="5">
    <location>
        <begin position="217"/>
        <end position="236"/>
    </location>
</feature>
<feature type="transmembrane region" description="Helical" evidence="5">
    <location>
        <begin position="176"/>
        <end position="196"/>
    </location>
</feature>
<feature type="transmembrane region" description="Helical" evidence="5">
    <location>
        <begin position="50"/>
        <end position="72"/>
    </location>
</feature>
<feature type="transmembrane region" description="Helical" evidence="5">
    <location>
        <begin position="84"/>
        <end position="105"/>
    </location>
</feature>
<dbReference type="PROSITE" id="PS50850">
    <property type="entry name" value="MFS"/>
    <property type="match status" value="1"/>
</dbReference>
<sequence length="500" mass="53493">MPASASAPEVCTVAKPRCPNLRLLLPNFVKRLNASDRGVLVHRPPSSPRELVACNLLFARYSLTVGTFILVAGRFGDDFGHKRIYIIGLAWYALWSLIAGLAVFSDHVLFVFARVFQGLGPAMTLPMGLAILGQAFSNGPKKNMAFALFGGSAPVGAITGFTTGGLFVLPGAWWPWAYWSSAIALACLTIFSAWVIPDTPVNGETQKRSLRETLAHLDPLGMATGVIALVLFNFAWNQSIVVGWQQVYVYVCLILGVVFAAIFFLVELHWASTPILPVAVFTSDVAFVLACTACGWACFGIWVFYAATFITQLRGVTPLQLAAWYSPVIPSGLLAAFAVGKLLGKISPAWIMVIGMLGYSTGSILIATMPIDQTYWGQFFFGVLIMGVGMDTSFPAATIIFSNAVPARYQGMGASLVATIVNYSISLGLGFAGTVELQVNDGGITQQQKLHGYRGAFYMELGLAGLGLALSLIFVAKECMAGRSKKAGVSGRGNIELPVD</sequence>
<evidence type="ECO:0000313" key="8">
    <source>
        <dbReference type="Proteomes" id="UP000327013"/>
    </source>
</evidence>
<dbReference type="Proteomes" id="UP000327013">
    <property type="component" value="Unassembled WGS sequence"/>
</dbReference>
<evidence type="ECO:0000256" key="1">
    <source>
        <dbReference type="ARBA" id="ARBA00004141"/>
    </source>
</evidence>
<feature type="domain" description="Major facilitator superfamily (MFS) profile" evidence="6">
    <location>
        <begin position="1"/>
        <end position="479"/>
    </location>
</feature>
<feature type="transmembrane region" description="Helical" evidence="5">
    <location>
        <begin position="455"/>
        <end position="476"/>
    </location>
</feature>
<dbReference type="InterPro" id="IPR036259">
    <property type="entry name" value="MFS_trans_sf"/>
</dbReference>
<feature type="transmembrane region" description="Helical" evidence="5">
    <location>
        <begin position="413"/>
        <end position="435"/>
    </location>
</feature>
<evidence type="ECO:0000256" key="4">
    <source>
        <dbReference type="ARBA" id="ARBA00023136"/>
    </source>
</evidence>
<evidence type="ECO:0000256" key="5">
    <source>
        <dbReference type="SAM" id="Phobius"/>
    </source>
</evidence>
<feature type="transmembrane region" description="Helical" evidence="5">
    <location>
        <begin position="278"/>
        <end position="304"/>
    </location>
</feature>
<feature type="transmembrane region" description="Helical" evidence="5">
    <location>
        <begin position="144"/>
        <end position="170"/>
    </location>
</feature>
<keyword evidence="8" id="KW-1185">Reference proteome</keyword>
<dbReference type="AlphaFoldDB" id="A0A5N6KRZ6"/>
<dbReference type="PANTHER" id="PTHR42718">
    <property type="entry name" value="MAJOR FACILITATOR SUPERFAMILY MULTIDRUG TRANSPORTER MFSC"/>
    <property type="match status" value="1"/>
</dbReference>
<dbReference type="GO" id="GO:0016020">
    <property type="term" value="C:membrane"/>
    <property type="evidence" value="ECO:0007669"/>
    <property type="project" value="UniProtKB-SubCell"/>
</dbReference>
<feature type="transmembrane region" description="Helical" evidence="5">
    <location>
        <begin position="375"/>
        <end position="401"/>
    </location>
</feature>
<comment type="subcellular location">
    <subcellularLocation>
        <location evidence="1">Membrane</location>
        <topology evidence="1">Multi-pass membrane protein</topology>
    </subcellularLocation>
</comment>
<proteinExistence type="predicted"/>
<evidence type="ECO:0000259" key="6">
    <source>
        <dbReference type="PROSITE" id="PS50850"/>
    </source>
</evidence>
<keyword evidence="4 5" id="KW-0472">Membrane</keyword>
<organism evidence="7 8">
    <name type="scientific">Carpinus fangiana</name>
    <dbReference type="NCBI Taxonomy" id="176857"/>
    <lineage>
        <taxon>Eukaryota</taxon>
        <taxon>Viridiplantae</taxon>
        <taxon>Streptophyta</taxon>
        <taxon>Embryophyta</taxon>
        <taxon>Tracheophyta</taxon>
        <taxon>Spermatophyta</taxon>
        <taxon>Magnoliopsida</taxon>
        <taxon>eudicotyledons</taxon>
        <taxon>Gunneridae</taxon>
        <taxon>Pentapetalae</taxon>
        <taxon>rosids</taxon>
        <taxon>fabids</taxon>
        <taxon>Fagales</taxon>
        <taxon>Betulaceae</taxon>
        <taxon>Carpinus</taxon>
    </lineage>
</organism>
<keyword evidence="2 5" id="KW-0812">Transmembrane</keyword>
<gene>
    <name evidence="7" type="ORF">FH972_021618</name>
</gene>
<keyword evidence="3 5" id="KW-1133">Transmembrane helix</keyword>
<feature type="transmembrane region" description="Helical" evidence="5">
    <location>
        <begin position="324"/>
        <end position="343"/>
    </location>
</feature>
<dbReference type="OrthoDB" id="2441642at2759"/>
<feature type="transmembrane region" description="Helical" evidence="5">
    <location>
        <begin position="111"/>
        <end position="132"/>
    </location>
</feature>
<dbReference type="Gene3D" id="1.20.1250.20">
    <property type="entry name" value="MFS general substrate transporter like domains"/>
    <property type="match status" value="2"/>
</dbReference>
<dbReference type="InterPro" id="IPR020846">
    <property type="entry name" value="MFS_dom"/>
</dbReference>
<dbReference type="CDD" id="cd17476">
    <property type="entry name" value="MFS_Amf1_MDR_like"/>
    <property type="match status" value="1"/>
</dbReference>
<accession>A0A5N6KRZ6</accession>
<evidence type="ECO:0000313" key="7">
    <source>
        <dbReference type="EMBL" id="KAB8337317.1"/>
    </source>
</evidence>
<comment type="caution">
    <text evidence="7">The sequence shown here is derived from an EMBL/GenBank/DDBJ whole genome shotgun (WGS) entry which is preliminary data.</text>
</comment>
<dbReference type="Pfam" id="PF07690">
    <property type="entry name" value="MFS_1"/>
    <property type="match status" value="2"/>
</dbReference>
<dbReference type="GO" id="GO:0022857">
    <property type="term" value="F:transmembrane transporter activity"/>
    <property type="evidence" value="ECO:0007669"/>
    <property type="project" value="InterPro"/>
</dbReference>
<protein>
    <recommendedName>
        <fullName evidence="6">Major facilitator superfamily (MFS) profile domain-containing protein</fullName>
    </recommendedName>
</protein>